<protein>
    <submittedName>
        <fullName evidence="1">Uncharacterized protein</fullName>
    </submittedName>
</protein>
<evidence type="ECO:0000313" key="1">
    <source>
        <dbReference type="EMBL" id="KAJ8626899.1"/>
    </source>
</evidence>
<sequence length="1259" mass="136739">MKKGSEKADGGISGDGGNERVALYELFTFADPLDVVLMCVGTIAAIINGLSMPLVTVIFGQMIDSFGPSNRSNVVHEVSKAAVKFVCLAAGTGVASFLQVSSWTTTGERQAARIRCLYMKSILRQDIAFFDKETTTGEVVVTISRGTILVQDAMGEKVGKFIQLVSTFIGGFVVAFVKGWLLTLVMLSCIPPLAVAGAAVSIFISKTSSHGQIAYAEAGNIAEQTIGSIRTVASFTGEKQAVTKYNKSLKAAYRATVQQGLVTGLGNGAFMLIIFSIYGLAVWYGSRLIIQKGYSGGDIMNVLFAIISGGMSLGQASPSVNAFAAGKAAAYKMFDTIKREPEISAYDTGGIELEDIRGEIELRNVDFSYPSRPSIYIFSGFSLHVPSGTTVAIVGESGSGKSTVINLIERFYDPKAGKVLIDGINLKKMRLGWIRENIGLVSQEPVLFATSIKENILYGRSGATLEEIRDSIKLANASKFIRKLTQGIDTLVGEHGTQLSGGQKQRIAIARAILKNPKILLLDEATSALDVASERVVQKALGKIMVNRTTVVVAHRLSTVRNANKIAVVHQGKIVEQGSHAELIKDPNGVYFQLVRLQNMNDQPEKVASVDLTNVDLALNKSKTAGNSERRRFSIERRHSSTVIDLPCRIGGTQKRIQVQRKSKEQCDGNEDALREVSLRWLAYLNKPELPELLLGSIAAGIQGLFFPLFGTLLSSAIKIFYEPPHKLRKDSKLWALGSLCIGITTLVVILVQHYLFGVAGAKLIRRVRSLSFERVVNQEISWFDEHVNSSGMIGARLSADASTLQRLVGDFLALMVQNMSTVIAGLAIAMVANWRLTLIILVLLPLVGLQGYAQAKLLKGFSMDTKVAYGEASQIANDAVRSIRTVASFCAEHKVMDLYMKKCNAPTKNGIREGIVSGVGFGFSNFVLICTYAMIFYIGAHFVENGKATSYQVFKVFFVLNITALTVSQTSALVPDTTKAMDAVASIFAILDRKSKIDSSNDEGMTLPIVKGEVEFQHVSFKYPTRPNVWILKDLCLSIPSGKTVALVGESGSGKSTIIALLERFYDPNSGLILLDGVEIWKFKLQWLRQQMGLVSQEPVLFNDTIRANIAYGMDEKVSEDEINAVAEAANAHCFISGLPQGYDTCVGERGMQLSGGQKQRIAIARAILKDPKILLLDEATSALDAESEHLVQEALDRVIVNRSTIVVAHRLSTIKGANVIAVMKNGVIAEQGRHKRLMKMKYGIYASLVALHMNSST</sequence>
<gene>
    <name evidence="1" type="ORF">MRB53_020206</name>
</gene>
<comment type="caution">
    <text evidence="1">The sequence shown here is derived from an EMBL/GenBank/DDBJ whole genome shotgun (WGS) entry which is preliminary data.</text>
</comment>
<name>A0ACC2L0A9_PERAE</name>
<accession>A0ACC2L0A9</accession>
<dbReference type="Proteomes" id="UP001234297">
    <property type="component" value="Chromosome 6"/>
</dbReference>
<dbReference type="EMBL" id="CM056814">
    <property type="protein sequence ID" value="KAJ8626899.1"/>
    <property type="molecule type" value="Genomic_DNA"/>
</dbReference>
<organism evidence="1 2">
    <name type="scientific">Persea americana</name>
    <name type="common">Avocado</name>
    <dbReference type="NCBI Taxonomy" id="3435"/>
    <lineage>
        <taxon>Eukaryota</taxon>
        <taxon>Viridiplantae</taxon>
        <taxon>Streptophyta</taxon>
        <taxon>Embryophyta</taxon>
        <taxon>Tracheophyta</taxon>
        <taxon>Spermatophyta</taxon>
        <taxon>Magnoliopsida</taxon>
        <taxon>Magnoliidae</taxon>
        <taxon>Laurales</taxon>
        <taxon>Lauraceae</taxon>
        <taxon>Persea</taxon>
    </lineage>
</organism>
<keyword evidence="2" id="KW-1185">Reference proteome</keyword>
<evidence type="ECO:0000313" key="2">
    <source>
        <dbReference type="Proteomes" id="UP001234297"/>
    </source>
</evidence>
<proteinExistence type="predicted"/>
<reference evidence="1 2" key="1">
    <citation type="journal article" date="2022" name="Hortic Res">
        <title>A haplotype resolved chromosomal level avocado genome allows analysis of novel avocado genes.</title>
        <authorList>
            <person name="Nath O."/>
            <person name="Fletcher S.J."/>
            <person name="Hayward A."/>
            <person name="Shaw L.M."/>
            <person name="Masouleh A.K."/>
            <person name="Furtado A."/>
            <person name="Henry R.J."/>
            <person name="Mitter N."/>
        </authorList>
    </citation>
    <scope>NUCLEOTIDE SEQUENCE [LARGE SCALE GENOMIC DNA]</scope>
    <source>
        <strain evidence="2">cv. Hass</strain>
    </source>
</reference>